<keyword evidence="2" id="KW-0808">Transferase</keyword>
<evidence type="ECO:0000313" key="3">
    <source>
        <dbReference type="Proteomes" id="UP000468591"/>
    </source>
</evidence>
<dbReference type="CDD" id="cd04301">
    <property type="entry name" value="NAT_SF"/>
    <property type="match status" value="1"/>
</dbReference>
<proteinExistence type="predicted"/>
<dbReference type="PROSITE" id="PS51186">
    <property type="entry name" value="GNAT"/>
    <property type="match status" value="1"/>
</dbReference>
<dbReference type="AlphaFoldDB" id="A0A6P0C6Z1"/>
<dbReference type="Pfam" id="PF00583">
    <property type="entry name" value="Acetyltransf_1"/>
    <property type="match status" value="1"/>
</dbReference>
<dbReference type="PANTHER" id="PTHR43305:SF1">
    <property type="entry name" value="FAMILY N-ACETYLTRANSFERASE, PUTATIVE (AFU_ORTHOLOGUE AFUA_2G01380)-RELATED"/>
    <property type="match status" value="1"/>
</dbReference>
<evidence type="ECO:0000259" key="1">
    <source>
        <dbReference type="PROSITE" id="PS51186"/>
    </source>
</evidence>
<protein>
    <submittedName>
        <fullName evidence="2">GNAT family N-acetyltransferase</fullName>
    </submittedName>
</protein>
<sequence length="171" mass="19027">MNDIIINEAKTPAEIDAVRDLCWAYRDFLLNNSPVDQEITETFYPTAKYEDLMQDLPNLHARPKGIMLLAKDASGTPVGCGMTHALNDTTAEIKRVYVSETVRGQGVARQICTRLIDQARADGIANIVLDTSKSLTAAQALYDRLGFARRGPYQPIPEDVLPELLFFELTL</sequence>
<dbReference type="Gene3D" id="3.40.630.30">
    <property type="match status" value="1"/>
</dbReference>
<keyword evidence="3" id="KW-1185">Reference proteome</keyword>
<evidence type="ECO:0000313" key="2">
    <source>
        <dbReference type="EMBL" id="NEK20888.1"/>
    </source>
</evidence>
<reference evidence="2 3" key="1">
    <citation type="submission" date="2020-01" db="EMBL/GenBank/DDBJ databases">
        <title>Sulfitobacter sediminilitoris sp. nov., isolated from a tidal flat.</title>
        <authorList>
            <person name="Park S."/>
            <person name="Yoon J.-H."/>
        </authorList>
    </citation>
    <scope>NUCLEOTIDE SEQUENCE [LARGE SCALE GENOMIC DNA]</scope>
    <source>
        <strain evidence="2 3">JBTF-M27</strain>
    </source>
</reference>
<dbReference type="Proteomes" id="UP000468591">
    <property type="component" value="Unassembled WGS sequence"/>
</dbReference>
<dbReference type="InterPro" id="IPR016181">
    <property type="entry name" value="Acyl_CoA_acyltransferase"/>
</dbReference>
<dbReference type="SUPFAM" id="SSF55729">
    <property type="entry name" value="Acyl-CoA N-acyltransferases (Nat)"/>
    <property type="match status" value="1"/>
</dbReference>
<comment type="caution">
    <text evidence="2">The sequence shown here is derived from an EMBL/GenBank/DDBJ whole genome shotgun (WGS) entry which is preliminary data.</text>
</comment>
<organism evidence="2 3">
    <name type="scientific">Sulfitobacter sediminilitoris</name>
    <dbReference type="NCBI Taxonomy" id="2698830"/>
    <lineage>
        <taxon>Bacteria</taxon>
        <taxon>Pseudomonadati</taxon>
        <taxon>Pseudomonadota</taxon>
        <taxon>Alphaproteobacteria</taxon>
        <taxon>Rhodobacterales</taxon>
        <taxon>Roseobacteraceae</taxon>
        <taxon>Sulfitobacter</taxon>
    </lineage>
</organism>
<dbReference type="RefSeq" id="WP_164351745.1">
    <property type="nucleotide sequence ID" value="NZ_JAABNT010000001.1"/>
</dbReference>
<dbReference type="PANTHER" id="PTHR43305">
    <property type="entry name" value="FAMILY N-ACETYLTRANSFERASE, PUTATIVE (AFU_ORTHOLOGUE AFUA_2G01380)-RELATED"/>
    <property type="match status" value="1"/>
</dbReference>
<feature type="domain" description="N-acetyltransferase" evidence="1">
    <location>
        <begin position="4"/>
        <end position="168"/>
    </location>
</feature>
<dbReference type="GO" id="GO:0016747">
    <property type="term" value="F:acyltransferase activity, transferring groups other than amino-acyl groups"/>
    <property type="evidence" value="ECO:0007669"/>
    <property type="project" value="InterPro"/>
</dbReference>
<dbReference type="InterPro" id="IPR052777">
    <property type="entry name" value="Acetyltransferase_Enz"/>
</dbReference>
<name>A0A6P0C6Z1_9RHOB</name>
<dbReference type="InterPro" id="IPR000182">
    <property type="entry name" value="GNAT_dom"/>
</dbReference>
<accession>A0A6P0C6Z1</accession>
<dbReference type="EMBL" id="JAABNT010000001">
    <property type="protein sequence ID" value="NEK20888.1"/>
    <property type="molecule type" value="Genomic_DNA"/>
</dbReference>
<gene>
    <name evidence="2" type="ORF">GV827_00535</name>
</gene>